<dbReference type="GO" id="GO:0046942">
    <property type="term" value="P:carboxylic acid transport"/>
    <property type="evidence" value="ECO:0007669"/>
    <property type="project" value="UniProtKB-ARBA"/>
</dbReference>
<dbReference type="GO" id="GO:0005765">
    <property type="term" value="C:lysosomal membrane"/>
    <property type="evidence" value="ECO:0007669"/>
    <property type="project" value="UniProtKB-SubCell"/>
</dbReference>
<evidence type="ECO:0000313" key="29">
    <source>
        <dbReference type="RefSeq" id="XP_028149484.1"/>
    </source>
</evidence>
<keyword evidence="9 27" id="KW-1133">Transmembrane helix</keyword>
<evidence type="ECO:0000256" key="12">
    <source>
        <dbReference type="ARBA" id="ARBA00023180"/>
    </source>
</evidence>
<feature type="compositionally biased region" description="Basic and acidic residues" evidence="26">
    <location>
        <begin position="1"/>
        <end position="21"/>
    </location>
</feature>
<dbReference type="PROSITE" id="PS50850">
    <property type="entry name" value="MFS"/>
    <property type="match status" value="1"/>
</dbReference>
<evidence type="ECO:0000256" key="3">
    <source>
        <dbReference type="ARBA" id="ARBA00004638"/>
    </source>
</evidence>
<keyword evidence="12" id="KW-0325">Glycoprotein</keyword>
<dbReference type="PANTHER" id="PTHR11662">
    <property type="entry name" value="SOLUTE CARRIER FAMILY 17"/>
    <property type="match status" value="1"/>
</dbReference>
<evidence type="ECO:0000256" key="15">
    <source>
        <dbReference type="ARBA" id="ARBA00050101"/>
    </source>
</evidence>
<evidence type="ECO:0000256" key="18">
    <source>
        <dbReference type="ARBA" id="ARBA00051403"/>
    </source>
</evidence>
<feature type="transmembrane region" description="Helical" evidence="27">
    <location>
        <begin position="264"/>
        <end position="283"/>
    </location>
</feature>
<keyword evidence="11 27" id="KW-0472">Membrane</keyword>
<keyword evidence="13" id="KW-0458">Lysosome</keyword>
<keyword evidence="7 27" id="KW-0812">Transmembrane</keyword>
<evidence type="ECO:0000256" key="5">
    <source>
        <dbReference type="ARBA" id="ARBA00022448"/>
    </source>
</evidence>
<dbReference type="SUPFAM" id="SSF103473">
    <property type="entry name" value="MFS general substrate transporter"/>
    <property type="match status" value="1"/>
</dbReference>
<dbReference type="RefSeq" id="XP_028149484.1">
    <property type="nucleotide sequence ID" value="XM_028293683.1"/>
</dbReference>
<keyword evidence="6" id="KW-1003">Cell membrane</keyword>
<organism evidence="29">
    <name type="scientific">Diabrotica virgifera virgifera</name>
    <name type="common">western corn rootworm</name>
    <dbReference type="NCBI Taxonomy" id="50390"/>
    <lineage>
        <taxon>Eukaryota</taxon>
        <taxon>Metazoa</taxon>
        <taxon>Ecdysozoa</taxon>
        <taxon>Arthropoda</taxon>
        <taxon>Hexapoda</taxon>
        <taxon>Insecta</taxon>
        <taxon>Pterygota</taxon>
        <taxon>Neoptera</taxon>
        <taxon>Endopterygota</taxon>
        <taxon>Coleoptera</taxon>
        <taxon>Polyphaga</taxon>
        <taxon>Cucujiformia</taxon>
        <taxon>Chrysomeloidea</taxon>
        <taxon>Chrysomelidae</taxon>
        <taxon>Galerucinae</taxon>
        <taxon>Diabroticina</taxon>
        <taxon>Diabroticites</taxon>
        <taxon>Diabrotica</taxon>
    </lineage>
</organism>
<feature type="transmembrane region" description="Helical" evidence="27">
    <location>
        <begin position="442"/>
        <end position="461"/>
    </location>
</feature>
<dbReference type="PANTHER" id="PTHR11662:SF455">
    <property type="entry name" value="GH23975P"/>
    <property type="match status" value="1"/>
</dbReference>
<evidence type="ECO:0000256" key="19">
    <source>
        <dbReference type="ARBA" id="ARBA00051447"/>
    </source>
</evidence>
<feature type="transmembrane region" description="Helical" evidence="27">
    <location>
        <begin position="374"/>
        <end position="395"/>
    </location>
</feature>
<evidence type="ECO:0000256" key="14">
    <source>
        <dbReference type="ARBA" id="ARBA00023329"/>
    </source>
</evidence>
<comment type="catalytic activity">
    <reaction evidence="20">
        <text>D-glucuronate(out) + H(+)(out) = D-glucuronate(in) + H(+)(in)</text>
        <dbReference type="Rhea" id="RHEA:72591"/>
        <dbReference type="ChEBI" id="CHEBI:15378"/>
        <dbReference type="ChEBI" id="CHEBI:58720"/>
    </reaction>
    <physiologicalReaction direction="left-to-right" evidence="20">
        <dbReference type="Rhea" id="RHEA:72592"/>
    </physiologicalReaction>
</comment>
<dbReference type="GO" id="GO:0016323">
    <property type="term" value="C:basolateral plasma membrane"/>
    <property type="evidence" value="ECO:0007669"/>
    <property type="project" value="UniProtKB-SubCell"/>
</dbReference>
<evidence type="ECO:0000256" key="16">
    <source>
        <dbReference type="ARBA" id="ARBA00050554"/>
    </source>
</evidence>
<evidence type="ECO:0000256" key="25">
    <source>
        <dbReference type="ARBA" id="ARBA00081925"/>
    </source>
</evidence>
<evidence type="ECO:0000256" key="4">
    <source>
        <dbReference type="ARBA" id="ARBA00004656"/>
    </source>
</evidence>
<feature type="transmembrane region" description="Helical" evidence="27">
    <location>
        <begin position="182"/>
        <end position="206"/>
    </location>
</feature>
<dbReference type="InterPro" id="IPR020846">
    <property type="entry name" value="MFS_dom"/>
</dbReference>
<feature type="transmembrane region" description="Helical" evidence="27">
    <location>
        <begin position="212"/>
        <end position="232"/>
    </location>
</feature>
<evidence type="ECO:0000256" key="10">
    <source>
        <dbReference type="ARBA" id="ARBA00023018"/>
    </source>
</evidence>
<feature type="region of interest" description="Disordered" evidence="26">
    <location>
        <begin position="1"/>
        <end position="24"/>
    </location>
</feature>
<dbReference type="FunFam" id="1.20.1250.20:FF:000067">
    <property type="entry name" value="sialin isoform X2"/>
    <property type="match status" value="1"/>
</dbReference>
<evidence type="ECO:0000256" key="21">
    <source>
        <dbReference type="ARBA" id="ARBA00056891"/>
    </source>
</evidence>
<feature type="transmembrane region" description="Helical" evidence="27">
    <location>
        <begin position="407"/>
        <end position="430"/>
    </location>
</feature>
<feature type="transmembrane region" description="Helical" evidence="27">
    <location>
        <begin position="122"/>
        <end position="141"/>
    </location>
</feature>
<dbReference type="InterPro" id="IPR050382">
    <property type="entry name" value="MFS_Na/Anion_cotransporter"/>
</dbReference>
<evidence type="ECO:0000256" key="7">
    <source>
        <dbReference type="ARBA" id="ARBA00022692"/>
    </source>
</evidence>
<evidence type="ECO:0000259" key="28">
    <source>
        <dbReference type="PROSITE" id="PS50850"/>
    </source>
</evidence>
<dbReference type="InParanoid" id="A0A6P7GIC7"/>
<keyword evidence="10" id="KW-0770">Synapse</keyword>
<evidence type="ECO:0000256" key="17">
    <source>
        <dbReference type="ARBA" id="ARBA00050625"/>
    </source>
</evidence>
<evidence type="ECO:0000256" key="27">
    <source>
        <dbReference type="SAM" id="Phobius"/>
    </source>
</evidence>
<feature type="transmembrane region" description="Helical" evidence="27">
    <location>
        <begin position="94"/>
        <end position="115"/>
    </location>
</feature>
<dbReference type="CDD" id="cd17318">
    <property type="entry name" value="MFS_SLC17"/>
    <property type="match status" value="1"/>
</dbReference>
<comment type="catalytic activity">
    <reaction evidence="19">
        <text>L-glutamate(out) = L-glutamate(in)</text>
        <dbReference type="Rhea" id="RHEA:66336"/>
        <dbReference type="ChEBI" id="CHEBI:29985"/>
    </reaction>
    <physiologicalReaction direction="left-to-right" evidence="19">
        <dbReference type="Rhea" id="RHEA:66337"/>
    </physiologicalReaction>
</comment>
<sequence>MTHKTEGGSVGRIEESKREDPSSSESIGSLWVFWRMRRYVVAVLAFLGFFTSYALRVNLSIAIVAMTEFRNVTLENGTIVPTRDFDWDTKLQGYVLSSFFYGYITTQLLGGYLAARYGGKRVFGIGIAVTALLTLVTPWIARTNVYLLLAVRIIEGIFEGVTYPCIHAIWARWAPPLERSRLATIAFSGSYIGTVVSMPLCSILASTLGWPSIFYFFGTVGLIWCLAWMVIVTDSPEDDRNITEQELKYIINSLEAKSSKKMKIPWGSFVTSMPVWAITVSHFSENWGFYTMLTQLPKFMKRVLNFNLQGAGFTSALPYLLMAIMTQFSGHFADWFIVKRILSVTQVRRIFNCSGFVAQTIFMMTATYWLTPVGATFCISMAVGLGAFAWAGFSINHLDIAPQYASILMGFGNTFATIPGIVSPILTGYLVTDETNVDEWRIVFYMSSAIYLFGALFYGIFVSGELQPWAKETEQLNTDNENYGASSTENGQGGYVNRSFEQDKII</sequence>
<comment type="subcellular location">
    <subcellularLocation>
        <location evidence="2">Basolateral cell membrane</location>
        <topology evidence="2">Multi-pass membrane protein</topology>
    </subcellularLocation>
    <subcellularLocation>
        <location evidence="3">Cytoplasmic vesicle</location>
        <location evidence="3">Secretory vesicle membrane</location>
        <topology evidence="3">Multi-pass membrane protein</topology>
    </subcellularLocation>
    <subcellularLocation>
        <location evidence="1">Cytoplasmic vesicle</location>
        <location evidence="1">Secretory vesicle</location>
        <location evidence="1">Synaptic vesicle membrane</location>
    </subcellularLocation>
    <subcellularLocation>
        <location evidence="4">Lysosome membrane</location>
    </subcellularLocation>
</comment>
<dbReference type="InterPro" id="IPR036259">
    <property type="entry name" value="MFS_trans_sf"/>
</dbReference>
<dbReference type="InterPro" id="IPR011701">
    <property type="entry name" value="MFS"/>
</dbReference>
<dbReference type="GO" id="GO:0015293">
    <property type="term" value="F:symporter activity"/>
    <property type="evidence" value="ECO:0007669"/>
    <property type="project" value="UniProtKB-KW"/>
</dbReference>
<evidence type="ECO:0000256" key="11">
    <source>
        <dbReference type="ARBA" id="ARBA00023136"/>
    </source>
</evidence>
<proteinExistence type="predicted"/>
<evidence type="ECO:0000256" key="1">
    <source>
        <dbReference type="ARBA" id="ARBA00004432"/>
    </source>
</evidence>
<keyword evidence="5" id="KW-0813">Transport</keyword>
<evidence type="ECO:0000256" key="8">
    <source>
        <dbReference type="ARBA" id="ARBA00022847"/>
    </source>
</evidence>
<comment type="function">
    <text evidence="21">Receptor for CM101, a polysaccharide produced by group B Streptococcus with antipathoangiogenic properties.</text>
</comment>
<dbReference type="AlphaFoldDB" id="A0A6P7GIC7"/>
<comment type="catalytic activity">
    <reaction evidence="17">
        <text>N-acetylneuraminate(in) + H(+)(in) = N-acetylneuraminate(out) + H(+)(out)</text>
        <dbReference type="Rhea" id="RHEA:28987"/>
        <dbReference type="ChEBI" id="CHEBI:15378"/>
        <dbReference type="ChEBI" id="CHEBI:35418"/>
    </reaction>
    <physiologicalReaction direction="right-to-left" evidence="17">
        <dbReference type="Rhea" id="RHEA:28989"/>
    </physiologicalReaction>
</comment>
<comment type="catalytic activity">
    <reaction evidence="16">
        <text>L-aspartate(out) = L-aspartate(in)</text>
        <dbReference type="Rhea" id="RHEA:66332"/>
        <dbReference type="ChEBI" id="CHEBI:29991"/>
    </reaction>
    <physiologicalReaction direction="left-to-right" evidence="16">
        <dbReference type="Rhea" id="RHEA:66333"/>
    </physiologicalReaction>
</comment>
<keyword evidence="8" id="KW-0769">Symport</keyword>
<evidence type="ECO:0000256" key="20">
    <source>
        <dbReference type="ARBA" id="ARBA00051612"/>
    </source>
</evidence>
<evidence type="ECO:0000256" key="2">
    <source>
        <dbReference type="ARBA" id="ARBA00004554"/>
    </source>
</evidence>
<evidence type="ECO:0000256" key="13">
    <source>
        <dbReference type="ARBA" id="ARBA00023228"/>
    </source>
</evidence>
<evidence type="ECO:0000256" key="9">
    <source>
        <dbReference type="ARBA" id="ARBA00022989"/>
    </source>
</evidence>
<keyword evidence="14" id="KW-0968">Cytoplasmic vesicle</keyword>
<feature type="domain" description="Major facilitator superfamily (MFS) profile" evidence="28">
    <location>
        <begin position="40"/>
        <end position="466"/>
    </location>
</feature>
<evidence type="ECO:0000256" key="6">
    <source>
        <dbReference type="ARBA" id="ARBA00022475"/>
    </source>
</evidence>
<gene>
    <name evidence="29" type="primary">LOC114342880</name>
</gene>
<dbReference type="FunFam" id="1.20.1250.20:FF:000003">
    <property type="entry name" value="Solute carrier family 17 member 3"/>
    <property type="match status" value="1"/>
</dbReference>
<evidence type="ECO:0000256" key="24">
    <source>
        <dbReference type="ARBA" id="ARBA00081195"/>
    </source>
</evidence>
<dbReference type="Gene3D" id="1.20.1250.20">
    <property type="entry name" value="MFS general substrate transporter like domains"/>
    <property type="match status" value="2"/>
</dbReference>
<reference evidence="29" key="1">
    <citation type="submission" date="2025-08" db="UniProtKB">
        <authorList>
            <consortium name="RefSeq"/>
        </authorList>
    </citation>
    <scope>IDENTIFICATION</scope>
</reference>
<name>A0A6P7GIC7_DIAVI</name>
<comment type="catalytic activity">
    <reaction evidence="15">
        <text>2 nitrate(out) + H(+)(out) = 2 nitrate(in) + H(+)(in)</text>
        <dbReference type="Rhea" id="RHEA:71539"/>
        <dbReference type="ChEBI" id="CHEBI:15378"/>
        <dbReference type="ChEBI" id="CHEBI:17632"/>
    </reaction>
    <physiologicalReaction direction="left-to-right" evidence="15">
        <dbReference type="Rhea" id="RHEA:71540"/>
    </physiologicalReaction>
</comment>
<evidence type="ECO:0000256" key="23">
    <source>
        <dbReference type="ARBA" id="ARBA00080244"/>
    </source>
</evidence>
<evidence type="ECO:0000256" key="26">
    <source>
        <dbReference type="SAM" id="MobiDB-lite"/>
    </source>
</evidence>
<dbReference type="Pfam" id="PF07690">
    <property type="entry name" value="MFS_1"/>
    <property type="match status" value="1"/>
</dbReference>
<comment type="catalytic activity">
    <reaction evidence="18">
        <text>N-acetyl-L-aspartyl-L-glutamate(out) = N-acetyl-L-aspartyl-L-glutamate(in)</text>
        <dbReference type="Rhea" id="RHEA:72599"/>
        <dbReference type="ChEBI" id="CHEBI:76931"/>
    </reaction>
    <physiologicalReaction direction="left-to-right" evidence="18">
        <dbReference type="Rhea" id="RHEA:72600"/>
    </physiologicalReaction>
</comment>
<accession>A0A6P7GIC7</accession>
<protein>
    <recommendedName>
        <fullName evidence="22">Sialin</fullName>
    </recommendedName>
    <alternativeName>
        <fullName evidence="25">H(+)/nitrate cotransporter</fullName>
    </alternativeName>
    <alternativeName>
        <fullName evidence="23">H(+)/sialic acid cotransporter</fullName>
    </alternativeName>
    <alternativeName>
        <fullName evidence="24">Vesicular excitatory amino acid transporter</fullName>
    </alternativeName>
</protein>
<evidence type="ECO:0000256" key="22">
    <source>
        <dbReference type="ARBA" id="ARBA00069713"/>
    </source>
</evidence>
<dbReference type="GO" id="GO:0006820">
    <property type="term" value="P:monoatomic anion transport"/>
    <property type="evidence" value="ECO:0007669"/>
    <property type="project" value="TreeGrafter"/>
</dbReference>
<dbReference type="GO" id="GO:0030672">
    <property type="term" value="C:synaptic vesicle membrane"/>
    <property type="evidence" value="ECO:0007669"/>
    <property type="project" value="UniProtKB-SubCell"/>
</dbReference>
<feature type="transmembrane region" description="Helical" evidence="27">
    <location>
        <begin position="39"/>
        <end position="66"/>
    </location>
</feature>